<evidence type="ECO:0000313" key="1">
    <source>
        <dbReference type="EMBL" id="GAH01458.1"/>
    </source>
</evidence>
<organism evidence="1">
    <name type="scientific">marine sediment metagenome</name>
    <dbReference type="NCBI Taxonomy" id="412755"/>
    <lineage>
        <taxon>unclassified sequences</taxon>
        <taxon>metagenomes</taxon>
        <taxon>ecological metagenomes</taxon>
    </lineage>
</organism>
<dbReference type="AlphaFoldDB" id="X1DYL4"/>
<dbReference type="InterPro" id="IPR002591">
    <property type="entry name" value="Phosphodiest/P_Trfase"/>
</dbReference>
<dbReference type="InterPro" id="IPR017850">
    <property type="entry name" value="Alkaline_phosphatase_core_sf"/>
</dbReference>
<proteinExistence type="predicted"/>
<accession>X1DYL4</accession>
<dbReference type="EMBL" id="BART01022847">
    <property type="protein sequence ID" value="GAH01458.1"/>
    <property type="molecule type" value="Genomic_DNA"/>
</dbReference>
<dbReference type="SUPFAM" id="SSF53649">
    <property type="entry name" value="Alkaline phosphatase-like"/>
    <property type="match status" value="1"/>
</dbReference>
<reference evidence="1" key="1">
    <citation type="journal article" date="2014" name="Front. Microbiol.">
        <title>High frequency of phylogenetically diverse reductive dehalogenase-homologous genes in deep subseafloor sedimentary metagenomes.</title>
        <authorList>
            <person name="Kawai M."/>
            <person name="Futagami T."/>
            <person name="Toyoda A."/>
            <person name="Takaki Y."/>
            <person name="Nishi S."/>
            <person name="Hori S."/>
            <person name="Arai W."/>
            <person name="Tsubouchi T."/>
            <person name="Morono Y."/>
            <person name="Uchiyama I."/>
            <person name="Ito T."/>
            <person name="Fujiyama A."/>
            <person name="Inagaki F."/>
            <person name="Takami H."/>
        </authorList>
    </citation>
    <scope>NUCLEOTIDE SEQUENCE</scope>
    <source>
        <strain evidence="1">Expedition CK06-06</strain>
    </source>
</reference>
<comment type="caution">
    <text evidence="1">The sequence shown here is derived from an EMBL/GenBank/DDBJ whole genome shotgun (WGS) entry which is preliminary data.</text>
</comment>
<dbReference type="Pfam" id="PF01663">
    <property type="entry name" value="Phosphodiest"/>
    <property type="match status" value="1"/>
</dbReference>
<sequence>YFPNVKRRMSRANSVIAQKLIEVFEKPRKFFDNAEPPIASLLWFISSDLLMHKFGFDSHIYKLNLLHIDKVIGVLIDNLKRMGYLDDTAIAIASDHGNYKANEFGKLGNFFRKKGLINYHPLRNLRGNMDLAYYSGGGFFNFKGNNDLGFKNSWPRPTLKELKSYGAKNVNLLEHLFYIKGSRSMYYRDDNNTFSKGIIHLKRKSKDSEKIITGRIEYEGIGTEYKTRYITDDHEDIFNFINDIKASRLLDNRFHSTQEWLEGTYHLDYPIHPDLIPRHFKILEALI</sequence>
<feature type="non-terminal residue" evidence="1">
    <location>
        <position position="1"/>
    </location>
</feature>
<dbReference type="Gene3D" id="3.40.720.10">
    <property type="entry name" value="Alkaline Phosphatase, subunit A"/>
    <property type="match status" value="1"/>
</dbReference>
<protein>
    <submittedName>
        <fullName evidence="1">Uncharacterized protein</fullName>
    </submittedName>
</protein>
<gene>
    <name evidence="1" type="ORF">S01H4_41732</name>
</gene>
<name>X1DYL4_9ZZZZ</name>
<feature type="non-terminal residue" evidence="1">
    <location>
        <position position="287"/>
    </location>
</feature>